<sequence>MKTLGFDEETMIIREARSGDEAAIRKVETAAFEQSMEAELVEALDAAGDTVLSLVAEEGGKIVGHVLFSRLRSPEGCLALAPIGVLPERQKRGIGSALIREGLARLAKADWKALFLLGYPDYYRRFGFSVEAAERFETGYPKEATMVLELAEGGLGGCSGPIVYAPAFEMFE</sequence>
<evidence type="ECO:0000259" key="1">
    <source>
        <dbReference type="PROSITE" id="PS51186"/>
    </source>
</evidence>
<evidence type="ECO:0000313" key="2">
    <source>
        <dbReference type="EMBL" id="TQV78396.1"/>
    </source>
</evidence>
<dbReference type="GO" id="GO:0016747">
    <property type="term" value="F:acyltransferase activity, transferring groups other than amino-acyl groups"/>
    <property type="evidence" value="ECO:0007669"/>
    <property type="project" value="InterPro"/>
</dbReference>
<dbReference type="CDD" id="cd04301">
    <property type="entry name" value="NAT_SF"/>
    <property type="match status" value="1"/>
</dbReference>
<dbReference type="EMBL" id="VHSH01000006">
    <property type="protein sequence ID" value="TQV78396.1"/>
    <property type="molecule type" value="Genomic_DNA"/>
</dbReference>
<dbReference type="InterPro" id="IPR050276">
    <property type="entry name" value="MshD_Acetyltransferase"/>
</dbReference>
<protein>
    <submittedName>
        <fullName evidence="2">N-acetyltransferase</fullName>
    </submittedName>
</protein>
<dbReference type="SUPFAM" id="SSF55729">
    <property type="entry name" value="Acyl-CoA N-acyltransferases (Nat)"/>
    <property type="match status" value="1"/>
</dbReference>
<keyword evidence="2" id="KW-0808">Transferase</keyword>
<dbReference type="InterPro" id="IPR016181">
    <property type="entry name" value="Acyl_CoA_acyltransferase"/>
</dbReference>
<gene>
    <name evidence="2" type="ORF">FKG95_17675</name>
</gene>
<dbReference type="PROSITE" id="PS51186">
    <property type="entry name" value="GNAT"/>
    <property type="match status" value="1"/>
</dbReference>
<dbReference type="InterPro" id="IPR000182">
    <property type="entry name" value="GNAT_dom"/>
</dbReference>
<dbReference type="AlphaFoldDB" id="A0A545TMH7"/>
<dbReference type="Pfam" id="PF00583">
    <property type="entry name" value="Acetyltransf_1"/>
    <property type="match status" value="1"/>
</dbReference>
<feature type="domain" description="N-acetyltransferase" evidence="1">
    <location>
        <begin position="11"/>
        <end position="151"/>
    </location>
</feature>
<dbReference type="PANTHER" id="PTHR43617">
    <property type="entry name" value="L-AMINO ACID N-ACETYLTRANSFERASE"/>
    <property type="match status" value="1"/>
</dbReference>
<evidence type="ECO:0000313" key="3">
    <source>
        <dbReference type="Proteomes" id="UP000315252"/>
    </source>
</evidence>
<name>A0A545TMH7_9PROT</name>
<organism evidence="2 3">
    <name type="scientific">Denitrobaculum tricleocarpae</name>
    <dbReference type="NCBI Taxonomy" id="2591009"/>
    <lineage>
        <taxon>Bacteria</taxon>
        <taxon>Pseudomonadati</taxon>
        <taxon>Pseudomonadota</taxon>
        <taxon>Alphaproteobacteria</taxon>
        <taxon>Rhodospirillales</taxon>
        <taxon>Rhodospirillaceae</taxon>
        <taxon>Denitrobaculum</taxon>
    </lineage>
</organism>
<reference evidence="2 3" key="1">
    <citation type="submission" date="2019-06" db="EMBL/GenBank/DDBJ databases">
        <title>Whole genome sequence for Rhodospirillaceae sp. R148.</title>
        <authorList>
            <person name="Wang G."/>
        </authorList>
    </citation>
    <scope>NUCLEOTIDE SEQUENCE [LARGE SCALE GENOMIC DNA]</scope>
    <source>
        <strain evidence="2 3">R148</strain>
    </source>
</reference>
<keyword evidence="3" id="KW-1185">Reference proteome</keyword>
<proteinExistence type="predicted"/>
<comment type="caution">
    <text evidence="2">The sequence shown here is derived from an EMBL/GenBank/DDBJ whole genome shotgun (WGS) entry which is preliminary data.</text>
</comment>
<dbReference type="RefSeq" id="WP_142897730.1">
    <property type="nucleotide sequence ID" value="NZ_ML660057.1"/>
</dbReference>
<accession>A0A545TMH7</accession>
<dbReference type="OrthoDB" id="9797178at2"/>
<dbReference type="PANTHER" id="PTHR43617:SF2">
    <property type="entry name" value="UPF0039 PROTEIN SLL0451"/>
    <property type="match status" value="1"/>
</dbReference>
<dbReference type="Gene3D" id="3.40.630.30">
    <property type="match status" value="1"/>
</dbReference>
<dbReference type="Proteomes" id="UP000315252">
    <property type="component" value="Unassembled WGS sequence"/>
</dbReference>